<accession>A0ABP7QND7</accession>
<feature type="transmembrane region" description="Helical" evidence="1">
    <location>
        <begin position="81"/>
        <end position="101"/>
    </location>
</feature>
<dbReference type="InterPro" id="IPR032675">
    <property type="entry name" value="LRR_dom_sf"/>
</dbReference>
<feature type="transmembrane region" description="Helical" evidence="1">
    <location>
        <begin position="42"/>
        <end position="60"/>
    </location>
</feature>
<dbReference type="RefSeq" id="WP_259089203.1">
    <property type="nucleotide sequence ID" value="NZ_BAAAZC010000029.1"/>
</dbReference>
<keyword evidence="6" id="KW-1185">Reference proteome</keyword>
<evidence type="ECO:0000313" key="6">
    <source>
        <dbReference type="Proteomes" id="UP001500742"/>
    </source>
</evidence>
<dbReference type="PANTHER" id="PTHR35889">
    <property type="entry name" value="CYCLOINULO-OLIGOSACCHARIDE FRUCTANOTRANSFERASE-RELATED"/>
    <property type="match status" value="1"/>
</dbReference>
<feature type="transmembrane region" description="Helical" evidence="1">
    <location>
        <begin position="144"/>
        <end position="161"/>
    </location>
</feature>
<evidence type="ECO:0000256" key="1">
    <source>
        <dbReference type="SAM" id="Phobius"/>
    </source>
</evidence>
<feature type="domain" description="GH29D-like beta-sandwich" evidence="4">
    <location>
        <begin position="494"/>
        <end position="546"/>
    </location>
</feature>
<dbReference type="PANTHER" id="PTHR35889:SF3">
    <property type="entry name" value="F-BOX DOMAIN-CONTAINING PROTEIN"/>
    <property type="match status" value="1"/>
</dbReference>
<protein>
    <submittedName>
        <fullName evidence="5">Chitobiase/beta-hexosaminidase C-terminal domain-containing protein</fullName>
    </submittedName>
</protein>
<dbReference type="InterPro" id="IPR036909">
    <property type="entry name" value="Cyt_c-like_dom_sf"/>
</dbReference>
<keyword evidence="1" id="KW-0472">Membrane</keyword>
<dbReference type="Pfam" id="PF07635">
    <property type="entry name" value="PSCyt1"/>
    <property type="match status" value="1"/>
</dbReference>
<evidence type="ECO:0000313" key="5">
    <source>
        <dbReference type="EMBL" id="GAA3985376.1"/>
    </source>
</evidence>
<feature type="transmembrane region" description="Helical" evidence="1">
    <location>
        <begin position="113"/>
        <end position="132"/>
    </location>
</feature>
<name>A0ABP7QND7_9SPHI</name>
<dbReference type="InterPro" id="IPR059177">
    <property type="entry name" value="GH29D-like_dom"/>
</dbReference>
<comment type="caution">
    <text evidence="5">The sequence shown here is derived from an EMBL/GenBank/DDBJ whole genome shotgun (WGS) entry which is preliminary data.</text>
</comment>
<keyword evidence="1" id="KW-0812">Transmembrane</keyword>
<feature type="domain" description="DUF2231" evidence="3">
    <location>
        <begin position="42"/>
        <end position="164"/>
    </location>
</feature>
<proteinExistence type="predicted"/>
<dbReference type="SUPFAM" id="SSF52047">
    <property type="entry name" value="RNI-like"/>
    <property type="match status" value="1"/>
</dbReference>
<evidence type="ECO:0000259" key="4">
    <source>
        <dbReference type="Pfam" id="PF13290"/>
    </source>
</evidence>
<dbReference type="Pfam" id="PF13290">
    <property type="entry name" value="CHB_HEX_C_1"/>
    <property type="match status" value="1"/>
</dbReference>
<gene>
    <name evidence="5" type="ORF">GCM10022210_41850</name>
</gene>
<dbReference type="InterPro" id="IPR019251">
    <property type="entry name" value="DUF2231_TM"/>
</dbReference>
<dbReference type="Pfam" id="PF09990">
    <property type="entry name" value="DUF2231"/>
    <property type="match status" value="1"/>
</dbReference>
<evidence type="ECO:0000259" key="2">
    <source>
        <dbReference type="Pfam" id="PF07635"/>
    </source>
</evidence>
<dbReference type="InterPro" id="IPR011429">
    <property type="entry name" value="Cyt_c_Planctomycete-type"/>
</dbReference>
<feature type="domain" description="Cytochrome C Planctomycete-type" evidence="2">
    <location>
        <begin position="200"/>
        <end position="259"/>
    </location>
</feature>
<keyword evidence="1" id="KW-1133">Transmembrane helix</keyword>
<dbReference type="Gene3D" id="3.80.10.10">
    <property type="entry name" value="Ribonuclease Inhibitor"/>
    <property type="match status" value="1"/>
</dbReference>
<organism evidence="5 6">
    <name type="scientific">Mucilaginibacter dorajii</name>
    <dbReference type="NCBI Taxonomy" id="692994"/>
    <lineage>
        <taxon>Bacteria</taxon>
        <taxon>Pseudomonadati</taxon>
        <taxon>Bacteroidota</taxon>
        <taxon>Sphingobacteriia</taxon>
        <taxon>Sphingobacteriales</taxon>
        <taxon>Sphingobacteriaceae</taxon>
        <taxon>Mucilaginibacter</taxon>
    </lineage>
</organism>
<dbReference type="Proteomes" id="UP001500742">
    <property type="component" value="Unassembled WGS sequence"/>
</dbReference>
<sequence length="716" mass="78896">MKSSHKGFAEGALFALNIFILVLLAAGDSLVVPLWLQPVGRLHPLILHFPIVILLLAMLMEYFRFRNEFANERLYQNFADYLLLCGALLSSLTVIMGLLLSREPGYEGGNLLWHKWFGVSVVFISYGIYLIRNKPKYSATLAKTGALVLMFCLVIAGHFGGNLTHGDDFVLGPVMSKDKVPLEQALVYRDVINPIFEAKCQSCHNADKMKGGLMLTSQSALLKGGKSGKLFVPGKPEISLLLQRIHLPDGEKKHMPPTGKTQLTDEEKTLLYLWVKGNPDFKKKVIDLPATDSLRTIAASFLKPAENAEEVYDFAAADDKDIKKLNNNYRVIYPLANGSVALAVNIYNKSTYNVKVLDELGPIKKQVVSLNLNKMPVKDADLKAIAQFENVRSLSLNFSDLTGKGLKELAALKHLKTLSVAGVKLNAADVNVLAPIKSLTELTIWDTGLKIADLAPLQKANRQLQFITGYKDDGKALKLTSVQLKNPAVIFKQNYQLQLGNPIKGVDIRYTTDGSVPDSVHATSYKPGTIITQSTVIKARAFKAGWIGSDTAQFNVYKCLYTPDSISFLTYPDSKYKGDGPKTLIDKELGGGNFGNGKWLASQKDLDMLMWFNKPVEPHILSLSVMRNIGSQIFLPSSVEVWGGVDQNHLKLLGAVNTVAPGKDDPFALLSIECPLKTSIPISCMKLIAKPLKIVPTWHPAKGKPGWLFMDEVFIN</sequence>
<dbReference type="EMBL" id="BAAAZC010000029">
    <property type="protein sequence ID" value="GAA3985376.1"/>
    <property type="molecule type" value="Genomic_DNA"/>
</dbReference>
<reference evidence="6" key="1">
    <citation type="journal article" date="2019" name="Int. J. Syst. Evol. Microbiol.">
        <title>The Global Catalogue of Microorganisms (GCM) 10K type strain sequencing project: providing services to taxonomists for standard genome sequencing and annotation.</title>
        <authorList>
            <consortium name="The Broad Institute Genomics Platform"/>
            <consortium name="The Broad Institute Genome Sequencing Center for Infectious Disease"/>
            <person name="Wu L."/>
            <person name="Ma J."/>
        </authorList>
    </citation>
    <scope>NUCLEOTIDE SEQUENCE [LARGE SCALE GENOMIC DNA]</scope>
    <source>
        <strain evidence="6">JCM 16601</strain>
    </source>
</reference>
<dbReference type="SUPFAM" id="SSF46626">
    <property type="entry name" value="Cytochrome c"/>
    <property type="match status" value="1"/>
</dbReference>
<evidence type="ECO:0000259" key="3">
    <source>
        <dbReference type="Pfam" id="PF09990"/>
    </source>
</evidence>
<feature type="transmembrane region" description="Helical" evidence="1">
    <location>
        <begin position="12"/>
        <end position="36"/>
    </location>
</feature>